<organism evidence="1 2">
    <name type="scientific">Cotesia glomerata</name>
    <name type="common">Lepidopteran parasitic wasp</name>
    <name type="synonym">Apanteles glomeratus</name>
    <dbReference type="NCBI Taxonomy" id="32391"/>
    <lineage>
        <taxon>Eukaryota</taxon>
        <taxon>Metazoa</taxon>
        <taxon>Ecdysozoa</taxon>
        <taxon>Arthropoda</taxon>
        <taxon>Hexapoda</taxon>
        <taxon>Insecta</taxon>
        <taxon>Pterygota</taxon>
        <taxon>Neoptera</taxon>
        <taxon>Endopterygota</taxon>
        <taxon>Hymenoptera</taxon>
        <taxon>Apocrita</taxon>
        <taxon>Ichneumonoidea</taxon>
        <taxon>Braconidae</taxon>
        <taxon>Microgastrinae</taxon>
        <taxon>Cotesia</taxon>
    </lineage>
</organism>
<proteinExistence type="predicted"/>
<protein>
    <submittedName>
        <fullName evidence="1">Uncharacterized protein</fullName>
    </submittedName>
</protein>
<dbReference type="EMBL" id="JAHXZJ010001864">
    <property type="protein sequence ID" value="KAH0550756.1"/>
    <property type="molecule type" value="Genomic_DNA"/>
</dbReference>
<keyword evidence="2" id="KW-1185">Reference proteome</keyword>
<evidence type="ECO:0000313" key="2">
    <source>
        <dbReference type="Proteomes" id="UP000826195"/>
    </source>
</evidence>
<dbReference type="Proteomes" id="UP000826195">
    <property type="component" value="Unassembled WGS sequence"/>
</dbReference>
<dbReference type="AlphaFoldDB" id="A0AAV7IEE5"/>
<comment type="caution">
    <text evidence="1">The sequence shown here is derived from an EMBL/GenBank/DDBJ whole genome shotgun (WGS) entry which is preliminary data.</text>
</comment>
<accession>A0AAV7IEE5</accession>
<gene>
    <name evidence="1" type="ORF">KQX54_020716</name>
</gene>
<evidence type="ECO:0000313" key="1">
    <source>
        <dbReference type="EMBL" id="KAH0550756.1"/>
    </source>
</evidence>
<reference evidence="1 2" key="1">
    <citation type="journal article" date="2021" name="J. Hered.">
        <title>A chromosome-level genome assembly of the parasitoid wasp, Cotesia glomerata (Hymenoptera: Braconidae).</title>
        <authorList>
            <person name="Pinto B.J."/>
            <person name="Weis J.J."/>
            <person name="Gamble T."/>
            <person name="Ode P.J."/>
            <person name="Paul R."/>
            <person name="Zaspel J.M."/>
        </authorList>
    </citation>
    <scope>NUCLEOTIDE SEQUENCE [LARGE SCALE GENOMIC DNA]</scope>
    <source>
        <strain evidence="1">CgM1</strain>
    </source>
</reference>
<name>A0AAV7IEE5_COTGL</name>
<sequence length="71" mass="7788">MGTGGTSSARVELEFAEKTKTSLKTPNEKDPECDTALHIASKDSDLSFTQLMKMYIDKRNVVGVRQVVAVL</sequence>